<dbReference type="Gene3D" id="3.30.420.40">
    <property type="match status" value="1"/>
</dbReference>
<dbReference type="EMBL" id="JAIWJX010000004">
    <property type="protein sequence ID" value="MCK6259547.1"/>
    <property type="molecule type" value="Genomic_DNA"/>
</dbReference>
<keyword evidence="3" id="KW-1185">Reference proteome</keyword>
<dbReference type="CDD" id="cd24023">
    <property type="entry name" value="ASKHA_NBD_ParM_Alp7A-like"/>
    <property type="match status" value="1"/>
</dbReference>
<organism evidence="2 3">
    <name type="scientific">Fictibacillus marinisediminis</name>
    <dbReference type="NCBI Taxonomy" id="2878389"/>
    <lineage>
        <taxon>Bacteria</taxon>
        <taxon>Bacillati</taxon>
        <taxon>Bacillota</taxon>
        <taxon>Bacilli</taxon>
        <taxon>Bacillales</taxon>
        <taxon>Fictibacillaceae</taxon>
        <taxon>Fictibacillus</taxon>
    </lineage>
</organism>
<sequence>MHLKVGNDNGNSEQDIIIEGELFKQPNVYSLVLKAPWSDDTKPESLIPNIMKNLVVSIESPATSMSSATYYIGEFALKSGEPLTTFNVGIEKKHTSDLPIINTLGVIAGYAVKRTYEEDKQIPEVINLTVDMSTALPIDDWDRDTSQTFIDRFTKGEHRVSVYLGSTSVLVRIKFEAIYVMPEGTPVIFALQKNFKDEGNVWRSDSIFEDFNKKYDVAIDGSYFKNIKAAHVDIGDGTTDLPITEGLKFLTTYKKGINKGVGHAIQTAISPFEKDTGLINIERQEYSEILKDKKHKYHQDATKYFMIGKIQQSKEIAGELLKQLNKVRNDVDVILVYGGGSIAMRDALYNILEQTAEGARTKLFYVPQEHAVTLNAEGLYLFVTSKIFANYKKQLKEKVKN</sequence>
<gene>
    <name evidence="2" type="ORF">LCY76_23545</name>
</gene>
<dbReference type="InterPro" id="IPR049067">
    <property type="entry name" value="MreB-like_C"/>
</dbReference>
<proteinExistence type="predicted"/>
<dbReference type="SUPFAM" id="SSF53067">
    <property type="entry name" value="Actin-like ATPase domain"/>
    <property type="match status" value="1"/>
</dbReference>
<comment type="caution">
    <text evidence="2">The sequence shown here is derived from an EMBL/GenBank/DDBJ whole genome shotgun (WGS) entry which is preliminary data.</text>
</comment>
<dbReference type="AlphaFoldDB" id="A0A9X1XEQ0"/>
<dbReference type="Pfam" id="PF21522">
    <property type="entry name" value="MreB-like_C"/>
    <property type="match status" value="1"/>
</dbReference>
<evidence type="ECO:0000313" key="2">
    <source>
        <dbReference type="EMBL" id="MCK6259547.1"/>
    </source>
</evidence>
<dbReference type="InterPro" id="IPR043129">
    <property type="entry name" value="ATPase_NBD"/>
</dbReference>
<evidence type="ECO:0000259" key="1">
    <source>
        <dbReference type="Pfam" id="PF21522"/>
    </source>
</evidence>
<evidence type="ECO:0000313" key="3">
    <source>
        <dbReference type="Proteomes" id="UP001139011"/>
    </source>
</evidence>
<dbReference type="RefSeq" id="WP_248254911.1">
    <property type="nucleotide sequence ID" value="NZ_JAIWJX010000004.1"/>
</dbReference>
<dbReference type="Proteomes" id="UP001139011">
    <property type="component" value="Unassembled WGS sequence"/>
</dbReference>
<protein>
    <submittedName>
        <fullName evidence="2">ParM/StbA family protein</fullName>
    </submittedName>
</protein>
<reference evidence="2" key="1">
    <citation type="submission" date="2021-09" db="EMBL/GenBank/DDBJ databases">
        <title>Genome analysis of Fictibacillus sp. KIGAM418 isolated from marine sediment.</title>
        <authorList>
            <person name="Seo M.-J."/>
            <person name="Cho E.-S."/>
            <person name="Hwang C.Y."/>
        </authorList>
    </citation>
    <scope>NUCLEOTIDE SEQUENCE</scope>
    <source>
        <strain evidence="2">KIGAM418</strain>
    </source>
</reference>
<accession>A0A9X1XEQ0</accession>
<feature type="domain" description="Actin homologue MreB-like C-terminal" evidence="1">
    <location>
        <begin position="232"/>
        <end position="348"/>
    </location>
</feature>
<name>A0A9X1XEQ0_9BACL</name>